<dbReference type="PANTHER" id="PTHR11008">
    <property type="entry name" value="PROTEIN TAKEOUT-LIKE PROTEIN"/>
    <property type="match status" value="1"/>
</dbReference>
<dbReference type="EMBL" id="GDRN01127691">
    <property type="protein sequence ID" value="JAI56682.1"/>
    <property type="molecule type" value="Transcribed_RNA"/>
</dbReference>
<sequence length="255" mass="28426">MKLDCFASFISLFLQPSDIIFSFDTISNTCLQRDRERHGVDEMAAVVVVVAVHTTLAAPRKNFNDVVNDALQSILANIAEPVKPSGPLEIRIDQTHVAHIYLRMDDCEITGLKDFSAHDSTIDLYGGVKANVSISIRSPKVTLTTGHYFINGTMVDHVELFGEGPGMISVDEMDIKVDGSGNIVNQEFTDATLDLEMWRWTVDLEDLMPGTDLGTVFNEFFSMYGPEIFDIIENNINKSGKLVNFINNLIKQYRG</sequence>
<proteinExistence type="predicted"/>
<dbReference type="InterPro" id="IPR038606">
    <property type="entry name" value="To_sf"/>
</dbReference>
<dbReference type="AlphaFoldDB" id="A0A0P4W176"/>
<accession>A0A0P4W176</accession>
<evidence type="ECO:0000313" key="1">
    <source>
        <dbReference type="EMBL" id="JAI56682.1"/>
    </source>
</evidence>
<organism evidence="1">
    <name type="scientific">Scylla olivacea</name>
    <name type="common">Orange mud crab</name>
    <name type="synonym">Cancer olivacea</name>
    <dbReference type="NCBI Taxonomy" id="85551"/>
    <lineage>
        <taxon>Eukaryota</taxon>
        <taxon>Metazoa</taxon>
        <taxon>Ecdysozoa</taxon>
        <taxon>Arthropoda</taxon>
        <taxon>Crustacea</taxon>
        <taxon>Multicrustacea</taxon>
        <taxon>Malacostraca</taxon>
        <taxon>Eumalacostraca</taxon>
        <taxon>Eucarida</taxon>
        <taxon>Decapoda</taxon>
        <taxon>Pleocyemata</taxon>
        <taxon>Brachyura</taxon>
        <taxon>Eubrachyura</taxon>
        <taxon>Portunoidea</taxon>
        <taxon>Portunidae</taxon>
        <taxon>Portuninae</taxon>
        <taxon>Scylla</taxon>
    </lineage>
</organism>
<protein>
    <submittedName>
        <fullName evidence="1">Uncharacterized protein</fullName>
    </submittedName>
</protein>
<name>A0A0P4W176_SCYOL</name>
<dbReference type="PANTHER" id="PTHR11008:SF9">
    <property type="entry name" value="PROTEIN TAKEOUT-LIKE PROTEIN"/>
    <property type="match status" value="1"/>
</dbReference>
<dbReference type="Gene3D" id="3.15.10.30">
    <property type="entry name" value="Haemolymph juvenile hormone binding protein"/>
    <property type="match status" value="1"/>
</dbReference>
<dbReference type="InterPro" id="IPR010562">
    <property type="entry name" value="Haemolymph_juvenile_hormone-bd"/>
</dbReference>
<reference evidence="1" key="1">
    <citation type="submission" date="2015-09" db="EMBL/GenBank/DDBJ databases">
        <title>Scylla olivacea transcriptome.</title>
        <authorList>
            <person name="Ikhwanuddin M."/>
        </authorList>
    </citation>
    <scope>NUCLEOTIDE SEQUENCE</scope>
</reference>
<dbReference type="Pfam" id="PF06585">
    <property type="entry name" value="JHBP"/>
    <property type="match status" value="1"/>
</dbReference>